<dbReference type="InParanoid" id="A0A0C2ZE64"/>
<reference evidence="2 3" key="1">
    <citation type="submission" date="2014-04" db="EMBL/GenBank/DDBJ databases">
        <authorList>
            <consortium name="DOE Joint Genome Institute"/>
            <person name="Kuo A."/>
            <person name="Kohler A."/>
            <person name="Nagy L.G."/>
            <person name="Floudas D."/>
            <person name="Copeland A."/>
            <person name="Barry K.W."/>
            <person name="Cichocki N."/>
            <person name="Veneault-Fourrey C."/>
            <person name="LaButti K."/>
            <person name="Lindquist E.A."/>
            <person name="Lipzen A."/>
            <person name="Lundell T."/>
            <person name="Morin E."/>
            <person name="Murat C."/>
            <person name="Sun H."/>
            <person name="Tunlid A."/>
            <person name="Henrissat B."/>
            <person name="Grigoriev I.V."/>
            <person name="Hibbett D.S."/>
            <person name="Martin F."/>
            <person name="Nordberg H.P."/>
            <person name="Cantor M.N."/>
            <person name="Hua S.X."/>
        </authorList>
    </citation>
    <scope>NUCLEOTIDE SEQUENCE [LARGE SCALE GENOMIC DNA]</scope>
    <source>
        <strain evidence="2 3">Foug A</strain>
    </source>
</reference>
<reference evidence="3" key="2">
    <citation type="submission" date="2015-01" db="EMBL/GenBank/DDBJ databases">
        <title>Evolutionary Origins and Diversification of the Mycorrhizal Mutualists.</title>
        <authorList>
            <consortium name="DOE Joint Genome Institute"/>
            <consortium name="Mycorrhizal Genomics Consortium"/>
            <person name="Kohler A."/>
            <person name="Kuo A."/>
            <person name="Nagy L.G."/>
            <person name="Floudas D."/>
            <person name="Copeland A."/>
            <person name="Barry K.W."/>
            <person name="Cichocki N."/>
            <person name="Veneault-Fourrey C."/>
            <person name="LaButti K."/>
            <person name="Lindquist E.A."/>
            <person name="Lipzen A."/>
            <person name="Lundell T."/>
            <person name="Morin E."/>
            <person name="Murat C."/>
            <person name="Riley R."/>
            <person name="Ohm R."/>
            <person name="Sun H."/>
            <person name="Tunlid A."/>
            <person name="Henrissat B."/>
            <person name="Grigoriev I.V."/>
            <person name="Hibbett D.S."/>
            <person name="Martin F."/>
        </authorList>
    </citation>
    <scope>NUCLEOTIDE SEQUENCE [LARGE SCALE GENOMIC DNA]</scope>
    <source>
        <strain evidence="3">Foug A</strain>
    </source>
</reference>
<dbReference type="Proteomes" id="UP000053989">
    <property type="component" value="Unassembled WGS sequence"/>
</dbReference>
<dbReference type="AlphaFoldDB" id="A0A0C2ZE64"/>
<evidence type="ECO:0000313" key="3">
    <source>
        <dbReference type="Proteomes" id="UP000053989"/>
    </source>
</evidence>
<organism evidence="2 3">
    <name type="scientific">Scleroderma citrinum Foug A</name>
    <dbReference type="NCBI Taxonomy" id="1036808"/>
    <lineage>
        <taxon>Eukaryota</taxon>
        <taxon>Fungi</taxon>
        <taxon>Dikarya</taxon>
        <taxon>Basidiomycota</taxon>
        <taxon>Agaricomycotina</taxon>
        <taxon>Agaricomycetes</taxon>
        <taxon>Agaricomycetidae</taxon>
        <taxon>Boletales</taxon>
        <taxon>Sclerodermatineae</taxon>
        <taxon>Sclerodermataceae</taxon>
        <taxon>Scleroderma</taxon>
    </lineage>
</organism>
<evidence type="ECO:0000256" key="1">
    <source>
        <dbReference type="SAM" id="MobiDB-lite"/>
    </source>
</evidence>
<sequence length="58" mass="6779">MYGQQRDRDRDMNGMIIATPVLWVVPTLRSKRQKLRDGPPNPFGCQRSLISPPMIRQR</sequence>
<name>A0A0C2ZE64_9AGAM</name>
<protein>
    <submittedName>
        <fullName evidence="2">Uncharacterized protein</fullName>
    </submittedName>
</protein>
<dbReference type="HOGENOM" id="CLU_2980408_0_0_1"/>
<accession>A0A0C2ZE64</accession>
<dbReference type="EMBL" id="KN822273">
    <property type="protein sequence ID" value="KIM51227.1"/>
    <property type="molecule type" value="Genomic_DNA"/>
</dbReference>
<keyword evidence="3" id="KW-1185">Reference proteome</keyword>
<evidence type="ECO:0000313" key="2">
    <source>
        <dbReference type="EMBL" id="KIM51227.1"/>
    </source>
</evidence>
<feature type="region of interest" description="Disordered" evidence="1">
    <location>
        <begin position="31"/>
        <end position="58"/>
    </location>
</feature>
<gene>
    <name evidence="2" type="ORF">SCLCIDRAFT_665742</name>
</gene>
<proteinExistence type="predicted"/>